<dbReference type="AlphaFoldDB" id="A0A9W9YFN4"/>
<dbReference type="Gene3D" id="1.10.238.10">
    <property type="entry name" value="EF-hand"/>
    <property type="match status" value="1"/>
</dbReference>
<name>A0A9W9YFN4_9CNID</name>
<protein>
    <submittedName>
        <fullName evidence="6">Kv channel-interacting protein 4</fullName>
    </submittedName>
</protein>
<dbReference type="OrthoDB" id="191686at2759"/>
<dbReference type="GO" id="GO:0005509">
    <property type="term" value="F:calcium ion binding"/>
    <property type="evidence" value="ECO:0007669"/>
    <property type="project" value="InterPro"/>
</dbReference>
<sequence length="373" mass="42110">MLENQGCQALWKYGYLVDFGDNSIDIKLEVLQSLSFIPGSRVFFLRYSNFGFNYNMLRDLSIATLLATMRSTFELCTAFLSSTVAQHSRAPNSEEDNNMLPEPSPAPSRRSDKTDDECHEAHDPEAGHPSTGKFAHLKHVVNGIRRKGRKSGLEPKTDLLSTEEHEGSGDSSLHFGVRVEGIEELMSNTKFSRQELQRMYRGFKNECSSGTVDKDTFKKIYAQFFPYGDSSLYANHVLMCLTVIKMEKSLLSIRGSLFSDSCYQKDFVTGLSLSLYGSREEKMKWAFQLYDLDGDGYITREEMATVVHSVHCMMGIDSMPSAGAEMSVEEQVERLFVLMDTNQDGVISEEEFLEGCEKDESIKQSLAMFDSVR</sequence>
<organism evidence="6 7">
    <name type="scientific">Desmophyllum pertusum</name>
    <dbReference type="NCBI Taxonomy" id="174260"/>
    <lineage>
        <taxon>Eukaryota</taxon>
        <taxon>Metazoa</taxon>
        <taxon>Cnidaria</taxon>
        <taxon>Anthozoa</taxon>
        <taxon>Hexacorallia</taxon>
        <taxon>Scleractinia</taxon>
        <taxon>Caryophylliina</taxon>
        <taxon>Caryophylliidae</taxon>
        <taxon>Desmophyllum</taxon>
    </lineage>
</organism>
<dbReference type="PANTHER" id="PTHR23055:SF167">
    <property type="entry name" value="EF-HAND DOMAIN-CONTAINING PROTEIN"/>
    <property type="match status" value="1"/>
</dbReference>
<dbReference type="PROSITE" id="PS50222">
    <property type="entry name" value="EF_HAND_2"/>
    <property type="match status" value="2"/>
</dbReference>
<proteinExistence type="predicted"/>
<dbReference type="EMBL" id="MU827782">
    <property type="protein sequence ID" value="KAJ7336643.1"/>
    <property type="molecule type" value="Genomic_DNA"/>
</dbReference>
<feature type="compositionally biased region" description="Basic and acidic residues" evidence="4">
    <location>
        <begin position="151"/>
        <end position="168"/>
    </location>
</feature>
<keyword evidence="2" id="KW-0677">Repeat</keyword>
<dbReference type="SMART" id="SM00054">
    <property type="entry name" value="EFh"/>
    <property type="match status" value="2"/>
</dbReference>
<feature type="region of interest" description="Disordered" evidence="4">
    <location>
        <begin position="87"/>
        <end position="172"/>
    </location>
</feature>
<keyword evidence="3" id="KW-0106">Calcium</keyword>
<dbReference type="InterPro" id="IPR028846">
    <property type="entry name" value="Recoverin"/>
</dbReference>
<accession>A0A9W9YFN4</accession>
<dbReference type="Proteomes" id="UP001163046">
    <property type="component" value="Unassembled WGS sequence"/>
</dbReference>
<evidence type="ECO:0000313" key="7">
    <source>
        <dbReference type="Proteomes" id="UP001163046"/>
    </source>
</evidence>
<keyword evidence="7" id="KW-1185">Reference proteome</keyword>
<dbReference type="PROSITE" id="PS00018">
    <property type="entry name" value="EF_HAND_1"/>
    <property type="match status" value="2"/>
</dbReference>
<evidence type="ECO:0000313" key="6">
    <source>
        <dbReference type="EMBL" id="KAJ7336643.1"/>
    </source>
</evidence>
<dbReference type="InterPro" id="IPR018247">
    <property type="entry name" value="EF_Hand_1_Ca_BS"/>
</dbReference>
<comment type="caution">
    <text evidence="6">The sequence shown here is derived from an EMBL/GenBank/DDBJ whole genome shotgun (WGS) entry which is preliminary data.</text>
</comment>
<feature type="compositionally biased region" description="Basic residues" evidence="4">
    <location>
        <begin position="135"/>
        <end position="150"/>
    </location>
</feature>
<gene>
    <name evidence="6" type="primary">KCNIP4</name>
    <name evidence="6" type="ORF">OS493_011863</name>
</gene>
<dbReference type="PANTHER" id="PTHR23055">
    <property type="entry name" value="CALCIUM BINDING PROTEINS"/>
    <property type="match status" value="1"/>
</dbReference>
<dbReference type="SUPFAM" id="SSF47473">
    <property type="entry name" value="EF-hand"/>
    <property type="match status" value="1"/>
</dbReference>
<dbReference type="InterPro" id="IPR011992">
    <property type="entry name" value="EF-hand-dom_pair"/>
</dbReference>
<dbReference type="InterPro" id="IPR002048">
    <property type="entry name" value="EF_hand_dom"/>
</dbReference>
<dbReference type="PRINTS" id="PR00450">
    <property type="entry name" value="RECOVERIN"/>
</dbReference>
<dbReference type="CDD" id="cd00051">
    <property type="entry name" value="EFh"/>
    <property type="match status" value="1"/>
</dbReference>
<evidence type="ECO:0000256" key="3">
    <source>
        <dbReference type="ARBA" id="ARBA00022837"/>
    </source>
</evidence>
<reference evidence="6" key="1">
    <citation type="submission" date="2023-01" db="EMBL/GenBank/DDBJ databases">
        <title>Genome assembly of the deep-sea coral Lophelia pertusa.</title>
        <authorList>
            <person name="Herrera S."/>
            <person name="Cordes E."/>
        </authorList>
    </citation>
    <scope>NUCLEOTIDE SEQUENCE</scope>
    <source>
        <strain evidence="6">USNM1676648</strain>
        <tissue evidence="6">Polyp</tissue>
    </source>
</reference>
<feature type="domain" description="EF-hand" evidence="5">
    <location>
        <begin position="327"/>
        <end position="362"/>
    </location>
</feature>
<evidence type="ECO:0000256" key="4">
    <source>
        <dbReference type="SAM" id="MobiDB-lite"/>
    </source>
</evidence>
<evidence type="ECO:0000259" key="5">
    <source>
        <dbReference type="PROSITE" id="PS50222"/>
    </source>
</evidence>
<dbReference type="Pfam" id="PF13499">
    <property type="entry name" value="EF-hand_7"/>
    <property type="match status" value="1"/>
</dbReference>
<evidence type="ECO:0000256" key="2">
    <source>
        <dbReference type="ARBA" id="ARBA00022737"/>
    </source>
</evidence>
<evidence type="ECO:0000256" key="1">
    <source>
        <dbReference type="ARBA" id="ARBA00022723"/>
    </source>
</evidence>
<keyword evidence="1" id="KW-0479">Metal-binding</keyword>
<feature type="domain" description="EF-hand" evidence="5">
    <location>
        <begin position="278"/>
        <end position="313"/>
    </location>
</feature>